<accession>A0A7Y0EIR3</accession>
<dbReference type="InterPro" id="IPR001387">
    <property type="entry name" value="Cro/C1-type_HTH"/>
</dbReference>
<dbReference type="SMART" id="SM00530">
    <property type="entry name" value="HTH_XRE"/>
    <property type="match status" value="1"/>
</dbReference>
<proteinExistence type="predicted"/>
<evidence type="ECO:0000313" key="3">
    <source>
        <dbReference type="Proteomes" id="UP000537131"/>
    </source>
</evidence>
<protein>
    <submittedName>
        <fullName evidence="2">Helix-turn-helix domain-containing protein</fullName>
    </submittedName>
</protein>
<dbReference type="EMBL" id="JABBNI010000036">
    <property type="protein sequence ID" value="NMM64226.1"/>
    <property type="molecule type" value="Genomic_DNA"/>
</dbReference>
<dbReference type="CDD" id="cd00093">
    <property type="entry name" value="HTH_XRE"/>
    <property type="match status" value="1"/>
</dbReference>
<feature type="domain" description="HTH cro/C1-type" evidence="1">
    <location>
        <begin position="7"/>
        <end position="62"/>
    </location>
</feature>
<dbReference type="SUPFAM" id="SSF47413">
    <property type="entry name" value="lambda repressor-like DNA-binding domains"/>
    <property type="match status" value="1"/>
</dbReference>
<sequence>MKFGNLVKLKRTNKNITLTDLEGKTKISSSYISRIENDLNKTPSAETVFKLSKALDISIQDLQDCFEVKLNESDENSTLKLIEETDYVLIKQAEELMVRIANNKEEYYNAINKLLNITNRLRKTQVRVICSVKHDDKNVDYVVNIRIYENHIVEAVKDMLKSRFKNGRIKVVEGRFLENSEAYYYDLNEFIESMQELDCVNEFEIEELLNYLKKINY</sequence>
<dbReference type="RefSeq" id="WP_169298825.1">
    <property type="nucleotide sequence ID" value="NZ_JABBNI010000036.1"/>
</dbReference>
<name>A0A7Y0EIR3_9CLOT</name>
<reference evidence="2 3" key="2">
    <citation type="submission" date="2020-06" db="EMBL/GenBank/DDBJ databases">
        <title>Complete Genome Sequence of Clostridium muelleri sp. nov. P21T, an Acid-Alcohol Producing Acetogen Isolated from Old Hay.</title>
        <authorList>
            <person name="Duncan K.E."/>
            <person name="Tanner R.S."/>
        </authorList>
    </citation>
    <scope>NUCLEOTIDE SEQUENCE [LARGE SCALE GENOMIC DNA]</scope>
    <source>
        <strain evidence="2 3">P21</strain>
    </source>
</reference>
<dbReference type="AlphaFoldDB" id="A0A7Y0EIR3"/>
<evidence type="ECO:0000313" key="2">
    <source>
        <dbReference type="EMBL" id="NMM64226.1"/>
    </source>
</evidence>
<evidence type="ECO:0000259" key="1">
    <source>
        <dbReference type="PROSITE" id="PS50943"/>
    </source>
</evidence>
<dbReference type="InterPro" id="IPR010982">
    <property type="entry name" value="Lambda_DNA-bd_dom_sf"/>
</dbReference>
<dbReference type="GO" id="GO:0003677">
    <property type="term" value="F:DNA binding"/>
    <property type="evidence" value="ECO:0007669"/>
    <property type="project" value="InterPro"/>
</dbReference>
<keyword evidence="3" id="KW-1185">Reference proteome</keyword>
<organism evidence="2 3">
    <name type="scientific">Clostridium muellerianum</name>
    <dbReference type="NCBI Taxonomy" id="2716538"/>
    <lineage>
        <taxon>Bacteria</taxon>
        <taxon>Bacillati</taxon>
        <taxon>Bacillota</taxon>
        <taxon>Clostridia</taxon>
        <taxon>Eubacteriales</taxon>
        <taxon>Clostridiaceae</taxon>
        <taxon>Clostridium</taxon>
    </lineage>
</organism>
<dbReference type="Gene3D" id="1.10.260.40">
    <property type="entry name" value="lambda repressor-like DNA-binding domains"/>
    <property type="match status" value="1"/>
</dbReference>
<dbReference type="PROSITE" id="PS50943">
    <property type="entry name" value="HTH_CROC1"/>
    <property type="match status" value="1"/>
</dbReference>
<reference evidence="2 3" key="1">
    <citation type="submission" date="2020-04" db="EMBL/GenBank/DDBJ databases">
        <authorList>
            <person name="Doyle D.A."/>
        </authorList>
    </citation>
    <scope>NUCLEOTIDE SEQUENCE [LARGE SCALE GENOMIC DNA]</scope>
    <source>
        <strain evidence="2 3">P21</strain>
    </source>
</reference>
<dbReference type="Proteomes" id="UP000537131">
    <property type="component" value="Unassembled WGS sequence"/>
</dbReference>
<gene>
    <name evidence="2" type="ORF">HBE96_16495</name>
</gene>
<comment type="caution">
    <text evidence="2">The sequence shown here is derived from an EMBL/GenBank/DDBJ whole genome shotgun (WGS) entry which is preliminary data.</text>
</comment>
<dbReference type="Pfam" id="PF01381">
    <property type="entry name" value="HTH_3"/>
    <property type="match status" value="1"/>
</dbReference>